<dbReference type="EMBL" id="LKCM01000139">
    <property type="protein sequence ID" value="KPQ43519.1"/>
    <property type="molecule type" value="Genomic_DNA"/>
</dbReference>
<keyword evidence="1" id="KW-1133">Transmembrane helix</keyword>
<evidence type="ECO:0000313" key="3">
    <source>
        <dbReference type="Proteomes" id="UP000050360"/>
    </source>
</evidence>
<reference evidence="2 3" key="1">
    <citation type="submission" date="2015-09" db="EMBL/GenBank/DDBJ databases">
        <title>A metagenomics-based metabolic model of nitrate-dependent anaerobic oxidation of methane by Methanoperedens-like archaea.</title>
        <authorList>
            <person name="Arshad A."/>
            <person name="Speth D.R."/>
            <person name="De Graaf R.M."/>
            <person name="Op Den Camp H.J."/>
            <person name="Jetten M.S."/>
            <person name="Welte C.U."/>
        </authorList>
    </citation>
    <scope>NUCLEOTIDE SEQUENCE [LARGE SCALE GENOMIC DNA]</scope>
</reference>
<feature type="transmembrane region" description="Helical" evidence="1">
    <location>
        <begin position="72"/>
        <end position="93"/>
    </location>
</feature>
<protein>
    <submittedName>
        <fullName evidence="2">Uncharacterized protein</fullName>
    </submittedName>
</protein>
<sequence>MSYGYRSFVSKIVFSILDRIRLFIFYLRLDISTPSTLFSLIFTISTILWGIYTNFRPNFQLNREFFTNPINVIFGIIFILFFLIIFSTIKLMYPSAKRAKIIVDAYGSNPRIIPFIAKDVKMWLENTPGLIKQQKKISDIQRYVRSEDIDMLEKLRKKLFLISSINKKNSEKNERRGNYLDILITGVSDSFGIPRESLEDLINTRIDINQKISKELISSYDQIKVSIEGFVAAKKDRDVVGKRRHEKKIQDNCDKILKKGDGVENQIKWIEELDRRKWAIPMLIEIIKESSTGNALSKLTKLLSDARVENIEDMKWLIQFANSRKGFSISELLGLKFVDNENLFSLDKIPGKDGDSLIEFLKQNFNVE</sequence>
<keyword evidence="1" id="KW-0812">Transmembrane</keyword>
<gene>
    <name evidence="2" type="ORF">MPEBLZ_01901</name>
</gene>
<proteinExistence type="predicted"/>
<evidence type="ECO:0000256" key="1">
    <source>
        <dbReference type="SAM" id="Phobius"/>
    </source>
</evidence>
<dbReference type="AlphaFoldDB" id="A0A0P8E032"/>
<accession>A0A0P8E032</accession>
<dbReference type="Proteomes" id="UP000050360">
    <property type="component" value="Unassembled WGS sequence"/>
</dbReference>
<name>A0A0P8E032_9EURY</name>
<organism evidence="2 3">
    <name type="scientific">Candidatus Methanoperedens nitratireducens</name>
    <dbReference type="NCBI Taxonomy" id="1392998"/>
    <lineage>
        <taxon>Archaea</taxon>
        <taxon>Methanobacteriati</taxon>
        <taxon>Methanobacteriota</taxon>
        <taxon>Stenosarchaea group</taxon>
        <taxon>Methanomicrobia</taxon>
        <taxon>Methanosarcinales</taxon>
        <taxon>ANME-2 cluster</taxon>
        <taxon>Candidatus Methanoperedentaceae</taxon>
        <taxon>Candidatus Methanoperedens</taxon>
    </lineage>
</organism>
<comment type="caution">
    <text evidence="2">The sequence shown here is derived from an EMBL/GenBank/DDBJ whole genome shotgun (WGS) entry which is preliminary data.</text>
</comment>
<evidence type="ECO:0000313" key="2">
    <source>
        <dbReference type="EMBL" id="KPQ43519.1"/>
    </source>
</evidence>
<feature type="transmembrane region" description="Helical" evidence="1">
    <location>
        <begin position="36"/>
        <end position="52"/>
    </location>
</feature>
<keyword evidence="1" id="KW-0472">Membrane</keyword>